<sequence>MKVFSICRMKDLLMLMKSSPFTDSETDLLSKYLRDNNISAKSYHSGIPAKDRSRTQELFCSNKIRVVVATVAFGMGLNKSDVGAFSATPCAHLEKFSL</sequence>
<evidence type="ECO:0000256" key="2">
    <source>
        <dbReference type="ARBA" id="ARBA00034617"/>
    </source>
</evidence>
<dbReference type="PANTHER" id="PTHR13710">
    <property type="entry name" value="DNA HELICASE RECQ FAMILY MEMBER"/>
    <property type="match status" value="1"/>
</dbReference>
<dbReference type="GO" id="GO:0043138">
    <property type="term" value="F:3'-5' DNA helicase activity"/>
    <property type="evidence" value="ECO:0007669"/>
    <property type="project" value="UniProtKB-EC"/>
</dbReference>
<name>A0AA41SK67_PAPNU</name>
<evidence type="ECO:0000259" key="4">
    <source>
        <dbReference type="PROSITE" id="PS51194"/>
    </source>
</evidence>
<dbReference type="InterPro" id="IPR027417">
    <property type="entry name" value="P-loop_NTPase"/>
</dbReference>
<dbReference type="InterPro" id="IPR001650">
    <property type="entry name" value="Helicase_C-like"/>
</dbReference>
<gene>
    <name evidence="5" type="ORF">MKW94_024056</name>
</gene>
<dbReference type="GO" id="GO:0005694">
    <property type="term" value="C:chromosome"/>
    <property type="evidence" value="ECO:0007669"/>
    <property type="project" value="TreeGrafter"/>
</dbReference>
<comment type="similarity">
    <text evidence="1">Belongs to the helicase family. RecQ subfamily.</text>
</comment>
<dbReference type="PROSITE" id="PS51194">
    <property type="entry name" value="HELICASE_CTER"/>
    <property type="match status" value="1"/>
</dbReference>
<dbReference type="GO" id="GO:0005737">
    <property type="term" value="C:cytoplasm"/>
    <property type="evidence" value="ECO:0007669"/>
    <property type="project" value="TreeGrafter"/>
</dbReference>
<organism evidence="5 6">
    <name type="scientific">Papaver nudicaule</name>
    <name type="common">Iceland poppy</name>
    <dbReference type="NCBI Taxonomy" id="74823"/>
    <lineage>
        <taxon>Eukaryota</taxon>
        <taxon>Viridiplantae</taxon>
        <taxon>Streptophyta</taxon>
        <taxon>Embryophyta</taxon>
        <taxon>Tracheophyta</taxon>
        <taxon>Spermatophyta</taxon>
        <taxon>Magnoliopsida</taxon>
        <taxon>Ranunculales</taxon>
        <taxon>Papaveraceae</taxon>
        <taxon>Papaveroideae</taxon>
        <taxon>Papaver</taxon>
    </lineage>
</organism>
<dbReference type="Gene3D" id="3.40.50.300">
    <property type="entry name" value="P-loop containing nucleotide triphosphate hydrolases"/>
    <property type="match status" value="1"/>
</dbReference>
<dbReference type="Pfam" id="PF00271">
    <property type="entry name" value="Helicase_C"/>
    <property type="match status" value="1"/>
</dbReference>
<comment type="catalytic activity">
    <reaction evidence="2">
        <text>Couples ATP hydrolysis with the unwinding of duplex DNA by translocating in the 3'-5' direction.</text>
        <dbReference type="EC" id="5.6.2.4"/>
    </reaction>
</comment>
<keyword evidence="6" id="KW-1185">Reference proteome</keyword>
<dbReference type="SUPFAM" id="SSF52540">
    <property type="entry name" value="P-loop containing nucleoside triphosphate hydrolases"/>
    <property type="match status" value="1"/>
</dbReference>
<dbReference type="AlphaFoldDB" id="A0AA41SK67"/>
<dbReference type="PANTHER" id="PTHR13710:SF108">
    <property type="entry name" value="ATP-DEPENDENT DNA HELICASE Q4"/>
    <property type="match status" value="1"/>
</dbReference>
<proteinExistence type="inferred from homology"/>
<dbReference type="EMBL" id="JAJJMA010173147">
    <property type="protein sequence ID" value="MCL7036881.1"/>
    <property type="molecule type" value="Genomic_DNA"/>
</dbReference>
<evidence type="ECO:0000313" key="5">
    <source>
        <dbReference type="EMBL" id="MCL7036881.1"/>
    </source>
</evidence>
<dbReference type="GO" id="GO:0009378">
    <property type="term" value="F:four-way junction helicase activity"/>
    <property type="evidence" value="ECO:0007669"/>
    <property type="project" value="TreeGrafter"/>
</dbReference>
<dbReference type="GO" id="GO:0005634">
    <property type="term" value="C:nucleus"/>
    <property type="evidence" value="ECO:0007669"/>
    <property type="project" value="TreeGrafter"/>
</dbReference>
<reference evidence="5" key="1">
    <citation type="submission" date="2022-03" db="EMBL/GenBank/DDBJ databases">
        <title>A functionally conserved STORR gene fusion in Papaver species that diverged 16.8 million years ago.</title>
        <authorList>
            <person name="Catania T."/>
        </authorList>
    </citation>
    <scope>NUCLEOTIDE SEQUENCE</scope>
    <source>
        <strain evidence="5">S-191538</strain>
    </source>
</reference>
<feature type="domain" description="Helicase C-terminal" evidence="4">
    <location>
        <begin position="1"/>
        <end position="98"/>
    </location>
</feature>
<dbReference type="Proteomes" id="UP001177140">
    <property type="component" value="Unassembled WGS sequence"/>
</dbReference>
<comment type="caution">
    <text evidence="5">The sequence shown here is derived from an EMBL/GenBank/DDBJ whole genome shotgun (WGS) entry which is preliminary data.</text>
</comment>
<dbReference type="GO" id="GO:0000724">
    <property type="term" value="P:double-strand break repair via homologous recombination"/>
    <property type="evidence" value="ECO:0007669"/>
    <property type="project" value="TreeGrafter"/>
</dbReference>
<evidence type="ECO:0000256" key="3">
    <source>
        <dbReference type="ARBA" id="ARBA00034808"/>
    </source>
</evidence>
<evidence type="ECO:0000313" key="6">
    <source>
        <dbReference type="Proteomes" id="UP001177140"/>
    </source>
</evidence>
<dbReference type="EC" id="5.6.2.4" evidence="3"/>
<accession>A0AA41SK67</accession>
<evidence type="ECO:0000256" key="1">
    <source>
        <dbReference type="ARBA" id="ARBA00005446"/>
    </source>
</evidence>
<protein>
    <recommendedName>
        <fullName evidence="3">DNA 3'-5' helicase</fullName>
        <ecNumber evidence="3">5.6.2.4</ecNumber>
    </recommendedName>
</protein>